<dbReference type="RefSeq" id="WP_275028313.1">
    <property type="nucleotide sequence ID" value="NZ_CP118615.1"/>
</dbReference>
<accession>A0ABY7ZH53</accession>
<evidence type="ECO:0000259" key="7">
    <source>
        <dbReference type="PROSITE" id="PS51387"/>
    </source>
</evidence>
<dbReference type="Gene3D" id="3.30.43.10">
    <property type="entry name" value="Uridine Diphospho-n-acetylenolpyruvylglucosamine Reductase, domain 2"/>
    <property type="match status" value="1"/>
</dbReference>
<dbReference type="PANTHER" id="PTHR42973">
    <property type="entry name" value="BINDING OXIDOREDUCTASE, PUTATIVE (AFU_ORTHOLOGUE AFUA_1G17690)-RELATED"/>
    <property type="match status" value="1"/>
</dbReference>
<dbReference type="Pfam" id="PF01565">
    <property type="entry name" value="FAD_binding_4"/>
    <property type="match status" value="1"/>
</dbReference>
<dbReference type="Gene3D" id="3.30.465.10">
    <property type="match status" value="1"/>
</dbReference>
<dbReference type="SUPFAM" id="SSF56176">
    <property type="entry name" value="FAD-binding/transporter-associated domain-like"/>
    <property type="match status" value="1"/>
</dbReference>
<dbReference type="PROSITE" id="PS00862">
    <property type="entry name" value="OX2_COVAL_FAD"/>
    <property type="match status" value="1"/>
</dbReference>
<dbReference type="InterPro" id="IPR050416">
    <property type="entry name" value="FAD-linked_Oxidoreductase"/>
</dbReference>
<feature type="region of interest" description="Disordered" evidence="6">
    <location>
        <begin position="22"/>
        <end position="48"/>
    </location>
</feature>
<keyword evidence="5" id="KW-0560">Oxidoreductase</keyword>
<dbReference type="Pfam" id="PF08031">
    <property type="entry name" value="BBE"/>
    <property type="match status" value="1"/>
</dbReference>
<dbReference type="InterPro" id="IPR016169">
    <property type="entry name" value="FAD-bd_PCMH_sub2"/>
</dbReference>
<sequence>MKRRRPGRTGPEIAFPCARAMRSDAARQRGLPGARGLPRDAPAPGPVSFLAPTTPGGGLFLPVCGLDPQTGPFGGGPGPWSPEAVARRLRPQFDGRLHLPGGAGYEAGRSAWRRDVDQQPLLVAEVTDAADVARAVITAREFEVPVGVQATGHGTVRPTDDGVLLNLARLTYVEIDPERATARVGGGARWGDVIAAAARYGLAPISGSSSQVGVAGYTLGGGLGWLSRRYGFAADSLLRAEVVTAAGNRLVAGPDHDVDLWWALRGGGGNFGVVTELLLRLYPVTEVYGGLAYFPAERAGDILAYHRDHAADLPDEFSSVLSLLRLPDLPATPEPLRGRPVLSLRVCHTGSPDQGRRALAPLLAVAGPPLLGGYRQLAWPATDLLDGPQPSPQILQAHTDLLQGLSDELIEVLLAEIHGTDRTSPDESPVTVIELRHVGGALTRPGPDDGPAGHRDATYALLAVAPDLRPTDVPAARGYLASFARRVRPYATGGVLLNFLTDPSRTAAAYRPADLGRLTALKRVYDPENIFHRNHNIPPGH</sequence>
<name>A0ABY7ZH53_9ACTN</name>
<feature type="domain" description="FAD-binding PCMH-type" evidence="7">
    <location>
        <begin position="116"/>
        <end position="284"/>
    </location>
</feature>
<dbReference type="Proteomes" id="UP001219605">
    <property type="component" value="Chromosome"/>
</dbReference>
<evidence type="ECO:0000256" key="4">
    <source>
        <dbReference type="ARBA" id="ARBA00022827"/>
    </source>
</evidence>
<comment type="cofactor">
    <cofactor evidence="1">
        <name>FAD</name>
        <dbReference type="ChEBI" id="CHEBI:57692"/>
    </cofactor>
</comment>
<dbReference type="InterPro" id="IPR006093">
    <property type="entry name" value="Oxy_OxRdtase_FAD_BS"/>
</dbReference>
<dbReference type="InterPro" id="IPR006094">
    <property type="entry name" value="Oxid_FAD_bind_N"/>
</dbReference>
<proteinExistence type="inferred from homology"/>
<evidence type="ECO:0000256" key="1">
    <source>
        <dbReference type="ARBA" id="ARBA00001974"/>
    </source>
</evidence>
<evidence type="ECO:0000313" key="9">
    <source>
        <dbReference type="Proteomes" id="UP001219605"/>
    </source>
</evidence>
<keyword evidence="9" id="KW-1185">Reference proteome</keyword>
<evidence type="ECO:0000256" key="5">
    <source>
        <dbReference type="ARBA" id="ARBA00023002"/>
    </source>
</evidence>
<dbReference type="PANTHER" id="PTHR42973:SF39">
    <property type="entry name" value="FAD-BINDING PCMH-TYPE DOMAIN-CONTAINING PROTEIN"/>
    <property type="match status" value="1"/>
</dbReference>
<evidence type="ECO:0000256" key="6">
    <source>
        <dbReference type="SAM" id="MobiDB-lite"/>
    </source>
</evidence>
<dbReference type="Gene3D" id="3.40.462.20">
    <property type="match status" value="1"/>
</dbReference>
<evidence type="ECO:0000313" key="8">
    <source>
        <dbReference type="EMBL" id="WDZ82142.1"/>
    </source>
</evidence>
<evidence type="ECO:0000256" key="2">
    <source>
        <dbReference type="ARBA" id="ARBA00005466"/>
    </source>
</evidence>
<dbReference type="InterPro" id="IPR016167">
    <property type="entry name" value="FAD-bd_PCMH_sub1"/>
</dbReference>
<evidence type="ECO:0000256" key="3">
    <source>
        <dbReference type="ARBA" id="ARBA00022630"/>
    </source>
</evidence>
<reference evidence="8 9" key="1">
    <citation type="submission" date="2023-02" db="EMBL/GenBank/DDBJ databases">
        <authorList>
            <person name="Mo P."/>
        </authorList>
    </citation>
    <scope>NUCLEOTIDE SEQUENCE [LARGE SCALE GENOMIC DNA]</scope>
    <source>
        <strain evidence="8 9">HUAS 3</strain>
    </source>
</reference>
<dbReference type="PROSITE" id="PS51387">
    <property type="entry name" value="FAD_PCMH"/>
    <property type="match status" value="1"/>
</dbReference>
<keyword evidence="4" id="KW-0274">FAD</keyword>
<organism evidence="8 9">
    <name type="scientific">Micromonospora cathayae</name>
    <dbReference type="NCBI Taxonomy" id="3028804"/>
    <lineage>
        <taxon>Bacteria</taxon>
        <taxon>Bacillati</taxon>
        <taxon>Actinomycetota</taxon>
        <taxon>Actinomycetes</taxon>
        <taxon>Micromonosporales</taxon>
        <taxon>Micromonosporaceae</taxon>
        <taxon>Micromonospora</taxon>
    </lineage>
</organism>
<dbReference type="EMBL" id="CP118615">
    <property type="protein sequence ID" value="WDZ82142.1"/>
    <property type="molecule type" value="Genomic_DNA"/>
</dbReference>
<dbReference type="InterPro" id="IPR036318">
    <property type="entry name" value="FAD-bd_PCMH-like_sf"/>
</dbReference>
<keyword evidence="3" id="KW-0285">Flavoprotein</keyword>
<dbReference type="InterPro" id="IPR016166">
    <property type="entry name" value="FAD-bd_PCMH"/>
</dbReference>
<comment type="similarity">
    <text evidence="2">Belongs to the oxygen-dependent FAD-linked oxidoreductase family.</text>
</comment>
<protein>
    <submittedName>
        <fullName evidence="8">FAD-binding oxidoreductase</fullName>
    </submittedName>
</protein>
<gene>
    <name evidence="8" type="ORF">PVK37_16670</name>
</gene>
<dbReference type="InterPro" id="IPR012951">
    <property type="entry name" value="BBE"/>
</dbReference>